<dbReference type="SUPFAM" id="SSF51004">
    <property type="entry name" value="C-terminal (heme d1) domain of cytochrome cd1-nitrite reductase"/>
    <property type="match status" value="1"/>
</dbReference>
<evidence type="ECO:0000313" key="3">
    <source>
        <dbReference type="Proteomes" id="UP000002257"/>
    </source>
</evidence>
<keyword evidence="1" id="KW-0812">Transmembrane</keyword>
<organism evidence="2 3">
    <name type="scientific">Methylocella silvestris (strain DSM 15510 / CIP 108128 / LMG 27833 / NCIMB 13906 / BL2)</name>
    <dbReference type="NCBI Taxonomy" id="395965"/>
    <lineage>
        <taxon>Bacteria</taxon>
        <taxon>Pseudomonadati</taxon>
        <taxon>Pseudomonadota</taxon>
        <taxon>Alphaproteobacteria</taxon>
        <taxon>Hyphomicrobiales</taxon>
        <taxon>Beijerinckiaceae</taxon>
        <taxon>Methylocella</taxon>
    </lineage>
</organism>
<dbReference type="InterPro" id="IPR011964">
    <property type="entry name" value="YVTN_b-propeller_repeat"/>
</dbReference>
<accession>B8ETN5</accession>
<proteinExistence type="predicted"/>
<dbReference type="NCBIfam" id="TIGR02276">
    <property type="entry name" value="beta_rpt_yvtn"/>
    <property type="match status" value="1"/>
</dbReference>
<protein>
    <submittedName>
        <fullName evidence="2">40-residue YVTN family beta-propeller repeat protein</fullName>
    </submittedName>
</protein>
<dbReference type="AlphaFoldDB" id="B8ETN5"/>
<keyword evidence="1" id="KW-0472">Membrane</keyword>
<gene>
    <name evidence="2" type="ordered locus">Msil_3498</name>
</gene>
<dbReference type="InterPro" id="IPR015943">
    <property type="entry name" value="WD40/YVTN_repeat-like_dom_sf"/>
</dbReference>
<dbReference type="PANTHER" id="PTHR47197">
    <property type="entry name" value="PROTEIN NIRF"/>
    <property type="match status" value="1"/>
</dbReference>
<dbReference type="EMBL" id="CP001280">
    <property type="protein sequence ID" value="ACK52387.1"/>
    <property type="molecule type" value="Genomic_DNA"/>
</dbReference>
<feature type="transmembrane region" description="Helical" evidence="1">
    <location>
        <begin position="12"/>
        <end position="33"/>
    </location>
</feature>
<dbReference type="HOGENOM" id="CLU_504143_0_0_5"/>
<keyword evidence="3" id="KW-1185">Reference proteome</keyword>
<evidence type="ECO:0000313" key="2">
    <source>
        <dbReference type="EMBL" id="ACK52387.1"/>
    </source>
</evidence>
<dbReference type="KEGG" id="msl:Msil_3498"/>
<sequence length="540" mass="56939">MHIINRSKSAFASVNVVTLLAIVIAAFGAMAWLEQASAWPQPVGPFAYVNGGDSLSVIDTGTNKVVAKIELGCLPANSQVSPDGKTVYAICQKSGSKENIAAIDTRTNAVAARVQVAGIPNSIVISPDGKSVYVAYKKNEYGPLQDNIAVIDAATNRVTGSILGRNVVAGQDGKRIYVGSADSLQVIDTATGKTVTTIPLGGAPDRLAVTPDQKRAVVVRNLGPYSDLVIVDLNLNVAAAAVDLSNFTQTYDLAINPDGQRVYVTGCVAGIDICEIGVIDLKINTLIAFVGLPRNVAQMTVTPDGKYVYVTGFYATAWGEAQGFISILDTRTNLITAGKAVPAVPGYAAATPDSKQIYVPLFPAFATDSSKMWVFNSSNNTVAATLVNLAGNVAIVPAPPGLPFTDYRMSHLEFTYGAKPNEDAFSFYSSTTLNNASNGIRPDLEGLRLDFGGFVATVASGKFKKQSDGSFVYNDRINGVLYNAYIKPAGVSSYVVHLLQSGLKLPPLANPVQVQQTIGDDSGVHAVQAIIRPPLMSVSR</sequence>
<keyword evidence="1" id="KW-1133">Transmembrane helix</keyword>
<dbReference type="STRING" id="395965.Msil_3498"/>
<dbReference type="Gene3D" id="2.130.10.10">
    <property type="entry name" value="YVTN repeat-like/Quinoprotein amine dehydrogenase"/>
    <property type="match status" value="3"/>
</dbReference>
<name>B8ETN5_METSB</name>
<dbReference type="InterPro" id="IPR051200">
    <property type="entry name" value="Host-pathogen_enzymatic-act"/>
</dbReference>
<dbReference type="eggNOG" id="COG3391">
    <property type="taxonomic scope" value="Bacteria"/>
</dbReference>
<dbReference type="PANTHER" id="PTHR47197:SF3">
    <property type="entry name" value="DIHYDRO-HEME D1 DEHYDROGENASE"/>
    <property type="match status" value="1"/>
</dbReference>
<dbReference type="RefSeq" id="WP_012592456.1">
    <property type="nucleotide sequence ID" value="NC_011666.1"/>
</dbReference>
<dbReference type="InterPro" id="IPR011048">
    <property type="entry name" value="Haem_d1_sf"/>
</dbReference>
<evidence type="ECO:0000256" key="1">
    <source>
        <dbReference type="SAM" id="Phobius"/>
    </source>
</evidence>
<dbReference type="Proteomes" id="UP000002257">
    <property type="component" value="Chromosome"/>
</dbReference>
<reference evidence="2 3" key="1">
    <citation type="journal article" date="2010" name="J. Bacteriol.">
        <title>Complete genome sequence of the aerobic facultative methanotroph Methylocella silvestris BL2.</title>
        <authorList>
            <person name="Chen Y."/>
            <person name="Crombie A."/>
            <person name="Rahman M.T."/>
            <person name="Dedysh S.N."/>
            <person name="Liesack W."/>
            <person name="Stott M.B."/>
            <person name="Alam M."/>
            <person name="Theisen A.R."/>
            <person name="Murrell J.C."/>
            <person name="Dunfield P.F."/>
        </authorList>
    </citation>
    <scope>NUCLEOTIDE SEQUENCE [LARGE SCALE GENOMIC DNA]</scope>
    <source>
        <strain evidence="3">DSM 15510 / CIP 108128 / LMG 27833 / NCIMB 13906 / BL2</strain>
    </source>
</reference>